<dbReference type="SUPFAM" id="SSF48726">
    <property type="entry name" value="Immunoglobulin"/>
    <property type="match status" value="1"/>
</dbReference>
<dbReference type="Gene3D" id="2.10.25.10">
    <property type="entry name" value="Laminin"/>
    <property type="match status" value="1"/>
</dbReference>
<dbReference type="PROSITE" id="PS50026">
    <property type="entry name" value="EGF_3"/>
    <property type="match status" value="1"/>
</dbReference>
<dbReference type="InterPro" id="IPR000859">
    <property type="entry name" value="CUB_dom"/>
</dbReference>
<accession>A0A8K0KCN6</accession>
<comment type="caution">
    <text evidence="5">The sequence shown here is derived from an EMBL/GenBank/DDBJ whole genome shotgun (WGS) entry which is preliminary data.</text>
</comment>
<dbReference type="PROSITE" id="PS01186">
    <property type="entry name" value="EGF_2"/>
    <property type="match status" value="1"/>
</dbReference>
<dbReference type="SMART" id="SM00181">
    <property type="entry name" value="EGF"/>
    <property type="match status" value="2"/>
</dbReference>
<dbReference type="Proteomes" id="UP000792457">
    <property type="component" value="Unassembled WGS sequence"/>
</dbReference>
<feature type="domain" description="EGF-like" evidence="4">
    <location>
        <begin position="221"/>
        <end position="259"/>
    </location>
</feature>
<feature type="domain" description="CUB" evidence="3">
    <location>
        <begin position="57"/>
        <end position="169"/>
    </location>
</feature>
<dbReference type="EMBL" id="KZ308637">
    <property type="protein sequence ID" value="KAG8232651.1"/>
    <property type="molecule type" value="Genomic_DNA"/>
</dbReference>
<keyword evidence="6" id="KW-1185">Reference proteome</keyword>
<dbReference type="PANTHER" id="PTHR24033">
    <property type="entry name" value="EGF-LIKE DOMAIN-CONTAINING PROTEIN"/>
    <property type="match status" value="1"/>
</dbReference>
<evidence type="ECO:0000256" key="1">
    <source>
        <dbReference type="ARBA" id="ARBA00023157"/>
    </source>
</evidence>
<reference evidence="5" key="1">
    <citation type="submission" date="2013-04" db="EMBL/GenBank/DDBJ databases">
        <authorList>
            <person name="Qu J."/>
            <person name="Murali S.C."/>
            <person name="Bandaranaike D."/>
            <person name="Bellair M."/>
            <person name="Blankenburg K."/>
            <person name="Chao H."/>
            <person name="Dinh H."/>
            <person name="Doddapaneni H."/>
            <person name="Downs B."/>
            <person name="Dugan-Rocha S."/>
            <person name="Elkadiri S."/>
            <person name="Gnanaolivu R.D."/>
            <person name="Hernandez B."/>
            <person name="Javaid M."/>
            <person name="Jayaseelan J.C."/>
            <person name="Lee S."/>
            <person name="Li M."/>
            <person name="Ming W."/>
            <person name="Munidasa M."/>
            <person name="Muniz J."/>
            <person name="Nguyen L."/>
            <person name="Ongeri F."/>
            <person name="Osuji N."/>
            <person name="Pu L.-L."/>
            <person name="Puazo M."/>
            <person name="Qu C."/>
            <person name="Quiroz J."/>
            <person name="Raj R."/>
            <person name="Weissenberger G."/>
            <person name="Xin Y."/>
            <person name="Zou X."/>
            <person name="Han Y."/>
            <person name="Richards S."/>
            <person name="Worley K."/>
            <person name="Muzny D."/>
            <person name="Gibbs R."/>
        </authorList>
    </citation>
    <scope>NUCLEOTIDE SEQUENCE</scope>
    <source>
        <strain evidence="5">Sampled in the wild</strain>
    </source>
</reference>
<dbReference type="PROSITE" id="PS01180">
    <property type="entry name" value="CUB"/>
    <property type="match status" value="1"/>
</dbReference>
<dbReference type="OrthoDB" id="6138650at2759"/>
<protein>
    <submittedName>
        <fullName evidence="5">Uncharacterized protein</fullName>
    </submittedName>
</protein>
<dbReference type="InterPro" id="IPR035914">
    <property type="entry name" value="Sperma_CUB_dom_sf"/>
</dbReference>
<dbReference type="PROSITE" id="PS00022">
    <property type="entry name" value="EGF_1"/>
    <property type="match status" value="1"/>
</dbReference>
<keyword evidence="2" id="KW-0245">EGF-like domain</keyword>
<dbReference type="InterPro" id="IPR036179">
    <property type="entry name" value="Ig-like_dom_sf"/>
</dbReference>
<evidence type="ECO:0000313" key="6">
    <source>
        <dbReference type="Proteomes" id="UP000792457"/>
    </source>
</evidence>
<feature type="disulfide bond" evidence="2">
    <location>
        <begin position="249"/>
        <end position="258"/>
    </location>
</feature>
<comment type="caution">
    <text evidence="2">Lacks conserved residue(s) required for the propagation of feature annotation.</text>
</comment>
<dbReference type="SUPFAM" id="SSF49854">
    <property type="entry name" value="Spermadhesin, CUB domain"/>
    <property type="match status" value="1"/>
</dbReference>
<gene>
    <name evidence="5" type="ORF">J437_LFUL012611</name>
</gene>
<evidence type="ECO:0000313" key="5">
    <source>
        <dbReference type="EMBL" id="KAG8232651.1"/>
    </source>
</evidence>
<evidence type="ECO:0000256" key="2">
    <source>
        <dbReference type="PROSITE-ProRule" id="PRU00076"/>
    </source>
</evidence>
<sequence>MILFSQESPSAASIRFSSPRHLPFAAFSLENEPSVTLGTFHKKRRLTDITPTEVTTCGGVARRRTGILQTPGFPSPFPVPFRCNWIVDASAFPGASIVVYLTQVFITKSLRFESFAFLDTKGVLSIGRTDSKDSDSSFPSFDRRLVFDSDSRELKEVSWIRFNSPYLLATLALDRLEVQDIFWLMQSFYSPGSHIRDLGQLLRVYGLNMTFEVIAKSQFVRKRRCSLLECSMAGHCFAKKDFRSFFCSCFDGYFGSHCEYSRFCNPSKNATLCLNGGTCSENGEVSLEFIADKKKIKEFKDALSSSNSSLGDLTFLSEHPTYQFENQLLLKGKLQNTLNIKITMIIGESDLHNIKHMGSTAFHCFCKEGFSGALCQYKDIKSSSNLSNVSVLNCRRNDYTRICPFDGELATTTKSRYMWQKLLEMDSKGSYTALLRITRAAAEDDGELWCHVKDAGIHQWKATRVKVVKHNPVTVKPRTISLVKGENGSVTCISSNEQGMNPDTLEFFWMKNDTHIVRHDNYEIVENLYPSGSILHIYNASFRRLTLGYKATTILESLRQLLSSLTSSIPTSGEDVQIHDRFNQSEPPSLYPGQGESVVSFLVDVQEYLQLKVEIKRNVSEWRSISINMFKIVDNILTRESTVKNVQRILQLLSLPAKQLLLWNDKLTDHHNVSFHYPEIEVSHEREILKTKTDETYEDLVYQNKYLHDDASIVVYSEPVSWNHKNSTNFVSNLHYPRDEQSYPKWFSDKVSCQFSLTTKKKLEKFNKDIRQQGQSDSYEVDVETTNFDEQSFGHNGSLPPALPSIGINASSVWTLVAFQNRGSILSLNYTANTRYGYDLEHHLISNIIFVDVTRKDHLDNSHISKASGEKYLQQSINSSFDLTIEFFLNFHSLPDLTSLKKNQSGTWNVTCAEIPLNAKPYNSEVSTSSLVRNHWKLDFCKTIPSSAVKDRIIGKTSTIEENISQEVKDNFSVMCQCEKPGAYAVLVLLKKMKIKICEMFALAYDSNEIRMINISEFPDQCMCLTPVVETLIQVVKKNGS</sequence>
<dbReference type="InterPro" id="IPR051830">
    <property type="entry name" value="NOTCH_homolog"/>
</dbReference>
<name>A0A8K0KCN6_LADFU</name>
<keyword evidence="1 2" id="KW-1015">Disulfide bond</keyword>
<proteinExistence type="predicted"/>
<evidence type="ECO:0000259" key="4">
    <source>
        <dbReference type="PROSITE" id="PS50026"/>
    </source>
</evidence>
<dbReference type="InterPro" id="IPR000742">
    <property type="entry name" value="EGF"/>
</dbReference>
<dbReference type="AlphaFoldDB" id="A0A8K0KCN6"/>
<organism evidence="5 6">
    <name type="scientific">Ladona fulva</name>
    <name type="common">Scarce chaser dragonfly</name>
    <name type="synonym">Libellula fulva</name>
    <dbReference type="NCBI Taxonomy" id="123851"/>
    <lineage>
        <taxon>Eukaryota</taxon>
        <taxon>Metazoa</taxon>
        <taxon>Ecdysozoa</taxon>
        <taxon>Arthropoda</taxon>
        <taxon>Hexapoda</taxon>
        <taxon>Insecta</taxon>
        <taxon>Pterygota</taxon>
        <taxon>Palaeoptera</taxon>
        <taxon>Odonata</taxon>
        <taxon>Epiprocta</taxon>
        <taxon>Anisoptera</taxon>
        <taxon>Libelluloidea</taxon>
        <taxon>Libellulidae</taxon>
        <taxon>Ladona</taxon>
    </lineage>
</organism>
<feature type="disulfide bond" evidence="2">
    <location>
        <begin position="230"/>
        <end position="247"/>
    </location>
</feature>
<reference evidence="5" key="2">
    <citation type="submission" date="2017-10" db="EMBL/GenBank/DDBJ databases">
        <title>Ladona fulva Genome sequencing and assembly.</title>
        <authorList>
            <person name="Murali S."/>
            <person name="Richards S."/>
            <person name="Bandaranaike D."/>
            <person name="Bellair M."/>
            <person name="Blankenburg K."/>
            <person name="Chao H."/>
            <person name="Dinh H."/>
            <person name="Doddapaneni H."/>
            <person name="Dugan-Rocha S."/>
            <person name="Elkadiri S."/>
            <person name="Gnanaolivu R."/>
            <person name="Hernandez B."/>
            <person name="Skinner E."/>
            <person name="Javaid M."/>
            <person name="Lee S."/>
            <person name="Li M."/>
            <person name="Ming W."/>
            <person name="Munidasa M."/>
            <person name="Muniz J."/>
            <person name="Nguyen L."/>
            <person name="Hughes D."/>
            <person name="Osuji N."/>
            <person name="Pu L.-L."/>
            <person name="Puazo M."/>
            <person name="Qu C."/>
            <person name="Quiroz J."/>
            <person name="Raj R."/>
            <person name="Weissenberger G."/>
            <person name="Xin Y."/>
            <person name="Zou X."/>
            <person name="Han Y."/>
            <person name="Worley K."/>
            <person name="Muzny D."/>
            <person name="Gibbs R."/>
        </authorList>
    </citation>
    <scope>NUCLEOTIDE SEQUENCE</scope>
    <source>
        <strain evidence="5">Sampled in the wild</strain>
    </source>
</reference>
<evidence type="ECO:0000259" key="3">
    <source>
        <dbReference type="PROSITE" id="PS01180"/>
    </source>
</evidence>